<dbReference type="EMBL" id="NMQE01000009">
    <property type="protein sequence ID" value="PMB27995.1"/>
    <property type="molecule type" value="Genomic_DNA"/>
</dbReference>
<proteinExistence type="predicted"/>
<dbReference type="PANTHER" id="PTHR37816">
    <property type="entry name" value="YALI0E33011P"/>
    <property type="match status" value="1"/>
</dbReference>
<dbReference type="Gene3D" id="3.40.50.300">
    <property type="entry name" value="P-loop containing nucleotide triphosphate hydrolases"/>
    <property type="match status" value="1"/>
</dbReference>
<dbReference type="GO" id="GO:0016301">
    <property type="term" value="F:kinase activity"/>
    <property type="evidence" value="ECO:0007669"/>
    <property type="project" value="UniProtKB-KW"/>
</dbReference>
<dbReference type="Proteomes" id="UP000235081">
    <property type="component" value="Unassembled WGS sequence"/>
</dbReference>
<keyword evidence="1" id="KW-0808">Transferase</keyword>
<dbReference type="SUPFAM" id="SSF52540">
    <property type="entry name" value="P-loop containing nucleoside triphosphate hydrolases"/>
    <property type="match status" value="1"/>
</dbReference>
<dbReference type="InterPro" id="IPR052922">
    <property type="entry name" value="Cytidylate_Kinase-2"/>
</dbReference>
<reference evidence="1 2" key="1">
    <citation type="submission" date="2017-07" db="EMBL/GenBank/DDBJ databases">
        <title>Genomes of Fischerella (Mastigocladus) sp. strains.</title>
        <authorList>
            <person name="Miller S.R."/>
        </authorList>
    </citation>
    <scope>NUCLEOTIDE SEQUENCE [LARGE SCALE GENOMIC DNA]</scope>
    <source>
        <strain evidence="1 2">CCMEE 5318</strain>
    </source>
</reference>
<dbReference type="InterPro" id="IPR027417">
    <property type="entry name" value="P-loop_NTPase"/>
</dbReference>
<name>A0A2N6LPY9_9CYAN</name>
<evidence type="ECO:0000313" key="1">
    <source>
        <dbReference type="EMBL" id="PMB27995.1"/>
    </source>
</evidence>
<accession>A0A2N6LPY9</accession>
<dbReference type="PANTHER" id="PTHR37816:SF1">
    <property type="entry name" value="TOXIN"/>
    <property type="match status" value="1"/>
</dbReference>
<protein>
    <submittedName>
        <fullName evidence="1">Adenylate kinase</fullName>
    </submittedName>
</protein>
<dbReference type="AlphaFoldDB" id="A0A2N6LPY9"/>
<organism evidence="1 2">
    <name type="scientific">Fischerella thermalis CCMEE 5318</name>
    <dbReference type="NCBI Taxonomy" id="2019666"/>
    <lineage>
        <taxon>Bacteria</taxon>
        <taxon>Bacillati</taxon>
        <taxon>Cyanobacteriota</taxon>
        <taxon>Cyanophyceae</taxon>
        <taxon>Nostocales</taxon>
        <taxon>Hapalosiphonaceae</taxon>
        <taxon>Fischerella</taxon>
    </lineage>
</organism>
<comment type="caution">
    <text evidence="1">The sequence shown here is derived from an EMBL/GenBank/DDBJ whole genome shotgun (WGS) entry which is preliminary data.</text>
</comment>
<dbReference type="RefSeq" id="WP_102179961.1">
    <property type="nucleotide sequence ID" value="NZ_NMQE01000009.1"/>
</dbReference>
<evidence type="ECO:0000313" key="2">
    <source>
        <dbReference type="Proteomes" id="UP000235081"/>
    </source>
</evidence>
<sequence length="172" mass="20364">MQRISVVGTTGSGKTTLARQIQQRLNIPHIELDYLHWEPNWTEVADDIFQQRVSQALSGDSWVVDGNYSKVREIIWRKADTIVWLDYAFVLTMSRLLKRTFWRVVTQQPVCNGNRETWKTTFSRDSILLWGLNTYHKRRKEYPILFSQPEYAHLQVVHLRSPQATQDWLFSL</sequence>
<keyword evidence="1" id="KW-0418">Kinase</keyword>
<gene>
    <name evidence="1" type="ORF">CEN46_00275</name>
</gene>